<organism evidence="7 8">
    <name type="scientific">Prymnesium parvum</name>
    <name type="common">Toxic golden alga</name>
    <dbReference type="NCBI Taxonomy" id="97485"/>
    <lineage>
        <taxon>Eukaryota</taxon>
        <taxon>Haptista</taxon>
        <taxon>Haptophyta</taxon>
        <taxon>Prymnesiophyceae</taxon>
        <taxon>Prymnesiales</taxon>
        <taxon>Prymnesiaceae</taxon>
        <taxon>Prymnesium</taxon>
    </lineage>
</organism>
<evidence type="ECO:0000256" key="3">
    <source>
        <dbReference type="ARBA" id="ARBA00022692"/>
    </source>
</evidence>
<dbReference type="InterPro" id="IPR007248">
    <property type="entry name" value="Mpv17_PMP22"/>
</dbReference>
<gene>
    <name evidence="7" type="ORF">AB1Y20_005153</name>
</gene>
<keyword evidence="5" id="KW-0472">Membrane</keyword>
<proteinExistence type="inferred from homology"/>
<comment type="subcellular location">
    <subcellularLocation>
        <location evidence="1">Membrane</location>
        <topology evidence="1">Multi-pass membrane protein</topology>
    </subcellularLocation>
</comment>
<evidence type="ECO:0000313" key="8">
    <source>
        <dbReference type="Proteomes" id="UP001515480"/>
    </source>
</evidence>
<keyword evidence="8" id="KW-1185">Reference proteome</keyword>
<comment type="caution">
    <text evidence="7">The sequence shown here is derived from an EMBL/GenBank/DDBJ whole genome shotgun (WGS) entry which is preliminary data.</text>
</comment>
<reference evidence="7 8" key="1">
    <citation type="journal article" date="2024" name="Science">
        <title>Giant polyketide synthase enzymes in the biosynthesis of giant marine polyether toxins.</title>
        <authorList>
            <person name="Fallon T.R."/>
            <person name="Shende V.V."/>
            <person name="Wierzbicki I.H."/>
            <person name="Pendleton A.L."/>
            <person name="Watervoot N.F."/>
            <person name="Auber R.P."/>
            <person name="Gonzalez D.J."/>
            <person name="Wisecaver J.H."/>
            <person name="Moore B.S."/>
        </authorList>
    </citation>
    <scope>NUCLEOTIDE SEQUENCE [LARGE SCALE GENOMIC DNA]</scope>
    <source>
        <strain evidence="7 8">12B1</strain>
    </source>
</reference>
<comment type="similarity">
    <text evidence="2 6">Belongs to the peroxisomal membrane protein PXMP2/4 family.</text>
</comment>
<dbReference type="EMBL" id="JBGBPQ010000013">
    <property type="protein sequence ID" value="KAL1511869.1"/>
    <property type="molecule type" value="Genomic_DNA"/>
</dbReference>
<evidence type="ECO:0008006" key="9">
    <source>
        <dbReference type="Google" id="ProtNLM"/>
    </source>
</evidence>
<dbReference type="Proteomes" id="UP001515480">
    <property type="component" value="Unassembled WGS sequence"/>
</dbReference>
<evidence type="ECO:0000313" key="7">
    <source>
        <dbReference type="EMBL" id="KAL1511869.1"/>
    </source>
</evidence>
<dbReference type="Pfam" id="PF04117">
    <property type="entry name" value="Mpv17_PMP22"/>
    <property type="match status" value="1"/>
</dbReference>
<accession>A0AB34J3B8</accession>
<keyword evidence="4" id="KW-1133">Transmembrane helix</keyword>
<dbReference type="PANTHER" id="PTHR11266:SF17">
    <property type="entry name" value="PROTEIN MPV17"/>
    <property type="match status" value="1"/>
</dbReference>
<dbReference type="PANTHER" id="PTHR11266">
    <property type="entry name" value="PEROXISOMAL MEMBRANE PROTEIN 2, PXMP2 MPV17"/>
    <property type="match status" value="1"/>
</dbReference>
<sequence length="195" mass="22240">MLWEAYTRQLARRPVCVKACTSCTTFTLTDLVAQARECWDDSGHASFDPARTAQKGSFGLLWLGPLNHVFWGRTVFGLEYWFPGRSWSAVFTRVAVDQATNMPLNMVMFLAWPSLLARDIEGAISNVRKAFWPSFTFALSIWPFVHPISFRYVPLEHRLLVLNICSFFVFSYATLVSDGSAQNLREPTRTVECLE</sequence>
<protein>
    <recommendedName>
        <fullName evidence="9">Peroxisomal membrane protein 2</fullName>
    </recommendedName>
</protein>
<evidence type="ECO:0000256" key="2">
    <source>
        <dbReference type="ARBA" id="ARBA00006824"/>
    </source>
</evidence>
<evidence type="ECO:0000256" key="4">
    <source>
        <dbReference type="ARBA" id="ARBA00022989"/>
    </source>
</evidence>
<evidence type="ECO:0000256" key="5">
    <source>
        <dbReference type="ARBA" id="ARBA00023136"/>
    </source>
</evidence>
<keyword evidence="3" id="KW-0812">Transmembrane</keyword>
<dbReference type="GO" id="GO:0005737">
    <property type="term" value="C:cytoplasm"/>
    <property type="evidence" value="ECO:0007669"/>
    <property type="project" value="TreeGrafter"/>
</dbReference>
<dbReference type="AlphaFoldDB" id="A0AB34J3B8"/>
<evidence type="ECO:0000256" key="1">
    <source>
        <dbReference type="ARBA" id="ARBA00004141"/>
    </source>
</evidence>
<dbReference type="GO" id="GO:0016020">
    <property type="term" value="C:membrane"/>
    <property type="evidence" value="ECO:0007669"/>
    <property type="project" value="UniProtKB-SubCell"/>
</dbReference>
<evidence type="ECO:0000256" key="6">
    <source>
        <dbReference type="RuleBase" id="RU363053"/>
    </source>
</evidence>
<name>A0AB34J3B8_PRYPA</name>